<dbReference type="AlphaFoldDB" id="C0W5S2"/>
<gene>
    <name evidence="2" type="ORF">HMPREF0058_1216</name>
</gene>
<protein>
    <submittedName>
        <fullName evidence="2">Uncharacterized protein</fullName>
    </submittedName>
</protein>
<name>C0W5S2_9ACTO</name>
<evidence type="ECO:0000313" key="3">
    <source>
        <dbReference type="Proteomes" id="UP000004778"/>
    </source>
</evidence>
<keyword evidence="3" id="KW-1185">Reference proteome</keyword>
<feature type="region of interest" description="Disordered" evidence="1">
    <location>
        <begin position="69"/>
        <end position="90"/>
    </location>
</feature>
<evidence type="ECO:0000256" key="1">
    <source>
        <dbReference type="SAM" id="MobiDB-lite"/>
    </source>
</evidence>
<dbReference type="HOGENOM" id="CLU_1871002_0_0_11"/>
<sequence length="136" mass="14781">MLRDPGEQYLAALVNVGDGPALDVTVTSSDCAVFFVDRDVTDARGFSPLTRLAQIPPAGQARLVVAPTHAPIQPGRLTDLEESPIPDRPRPERISVRLEWTVRPARAGRRRSRTIRIDDGVLALVDATRPEAPTPA</sequence>
<organism evidence="2 3">
    <name type="scientific">Actinomyces urogenitalis DSM 15434</name>
    <dbReference type="NCBI Taxonomy" id="525246"/>
    <lineage>
        <taxon>Bacteria</taxon>
        <taxon>Bacillati</taxon>
        <taxon>Actinomycetota</taxon>
        <taxon>Actinomycetes</taxon>
        <taxon>Actinomycetales</taxon>
        <taxon>Actinomycetaceae</taxon>
        <taxon>Actinomyces</taxon>
    </lineage>
</organism>
<evidence type="ECO:0000313" key="2">
    <source>
        <dbReference type="EMBL" id="EEH65918.1"/>
    </source>
</evidence>
<comment type="caution">
    <text evidence="2">The sequence shown here is derived from an EMBL/GenBank/DDBJ whole genome shotgun (WGS) entry which is preliminary data.</text>
</comment>
<dbReference type="EMBL" id="ACFH01000095">
    <property type="protein sequence ID" value="EEH65918.1"/>
    <property type="molecule type" value="Genomic_DNA"/>
</dbReference>
<proteinExistence type="predicted"/>
<reference evidence="2 3" key="1">
    <citation type="submission" date="2009-01" db="EMBL/GenBank/DDBJ databases">
        <authorList>
            <person name="Qin X."/>
            <person name="Bachman B."/>
            <person name="Battles P."/>
            <person name="Bell A."/>
            <person name="Bess C."/>
            <person name="Bickham C."/>
            <person name="Chaboub L."/>
            <person name="Chen D."/>
            <person name="Coyle M."/>
            <person name="Deiros D.R."/>
            <person name="Dinh H."/>
            <person name="Forbes L."/>
            <person name="Fowler G."/>
            <person name="Francisco L."/>
            <person name="Fu Q."/>
            <person name="Gubbala S."/>
            <person name="Hale W."/>
            <person name="Han Y."/>
            <person name="Hemphill L."/>
            <person name="Highlander S.K."/>
            <person name="Hirani K."/>
            <person name="Hogues M."/>
            <person name="Jackson L."/>
            <person name="Jakkamsetti A."/>
            <person name="Javaid M."/>
            <person name="Jiang H."/>
            <person name="Korchina V."/>
            <person name="Kovar C."/>
            <person name="Lara F."/>
            <person name="Lee S."/>
            <person name="Mata R."/>
            <person name="Mathew T."/>
            <person name="Moen C."/>
            <person name="Morales K."/>
            <person name="Munidasa M."/>
            <person name="Nazareth L."/>
            <person name="Ngo R."/>
            <person name="Nguyen L."/>
            <person name="Okwuonu G."/>
            <person name="Ongeri F."/>
            <person name="Patil S."/>
            <person name="Petrosino J."/>
            <person name="Pham C."/>
            <person name="Pham P."/>
            <person name="Pu L.-L."/>
            <person name="Puazo M."/>
            <person name="Raj R."/>
            <person name="Reid J."/>
            <person name="Rouhana J."/>
            <person name="Saada N."/>
            <person name="Shang Y."/>
            <person name="Simmons D."/>
            <person name="Thornton R."/>
            <person name="Warren J."/>
            <person name="Weissenberger G."/>
            <person name="Zhang J."/>
            <person name="Zhang L."/>
            <person name="Zhou C."/>
            <person name="Zhu D."/>
            <person name="Muzny D."/>
            <person name="Worley K."/>
            <person name="Gibbs R."/>
        </authorList>
    </citation>
    <scope>NUCLEOTIDE SEQUENCE [LARGE SCALE GENOMIC DNA]</scope>
    <source>
        <strain evidence="2 3">DSM 15434</strain>
    </source>
</reference>
<dbReference type="Proteomes" id="UP000004778">
    <property type="component" value="Unassembled WGS sequence"/>
</dbReference>
<accession>C0W5S2</accession>